<evidence type="ECO:0000313" key="2">
    <source>
        <dbReference type="Proteomes" id="UP000789860"/>
    </source>
</evidence>
<evidence type="ECO:0000313" key="1">
    <source>
        <dbReference type="EMBL" id="CAG8559885.1"/>
    </source>
</evidence>
<dbReference type="Proteomes" id="UP000789860">
    <property type="component" value="Unassembled WGS sequence"/>
</dbReference>
<keyword evidence="2" id="KW-1185">Reference proteome</keyword>
<feature type="non-terminal residue" evidence="1">
    <location>
        <position position="1"/>
    </location>
</feature>
<gene>
    <name evidence="1" type="ORF">SCALOS_LOCUS5473</name>
</gene>
<name>A0ACA9M0S7_9GLOM</name>
<organism evidence="1 2">
    <name type="scientific">Scutellospora calospora</name>
    <dbReference type="NCBI Taxonomy" id="85575"/>
    <lineage>
        <taxon>Eukaryota</taxon>
        <taxon>Fungi</taxon>
        <taxon>Fungi incertae sedis</taxon>
        <taxon>Mucoromycota</taxon>
        <taxon>Glomeromycotina</taxon>
        <taxon>Glomeromycetes</taxon>
        <taxon>Diversisporales</taxon>
        <taxon>Gigasporaceae</taxon>
        <taxon>Scutellospora</taxon>
    </lineage>
</organism>
<sequence length="361" mass="41841">EEEEIKARLEEEEIKARLEEEKEIKARLEEARQKLDEELKAQQKIEEEKDRLQLRTEEEELKGQQQMIEGEEHPYKHMEELKGQQRTEEEELKGQQQIIEEEEHPYKHMEELKEQQLRIGSDDNNLISVGIKRQHCLDDILNDAHEVKRVSKKARTQDYYSDDNLLVTSANNCSDENSFSVNENIDFPSNKEIDRRGIYISQNDDDKPLEQEITNDNQHNHSMNNSLDKSINSISTCSNINKGEENSLESKSENYITEIQGSRMPFDPVRDAQNVDMNQDMVYSYTTPNTMPDDENTYNQHPLYSRPAETLEVNNNAETLVNEAIQPEECHIEQIAGSHLNLLMQAVGLLEAGVSSLPEDL</sequence>
<reference evidence="1" key="1">
    <citation type="submission" date="2021-06" db="EMBL/GenBank/DDBJ databases">
        <authorList>
            <person name="Kallberg Y."/>
            <person name="Tangrot J."/>
            <person name="Rosling A."/>
        </authorList>
    </citation>
    <scope>NUCLEOTIDE SEQUENCE</scope>
    <source>
        <strain evidence="1">AU212A</strain>
    </source>
</reference>
<accession>A0ACA9M0S7</accession>
<protein>
    <submittedName>
        <fullName evidence="1">8397_t:CDS:1</fullName>
    </submittedName>
</protein>
<proteinExistence type="predicted"/>
<dbReference type="EMBL" id="CAJVPM010008939">
    <property type="protein sequence ID" value="CAG8559885.1"/>
    <property type="molecule type" value="Genomic_DNA"/>
</dbReference>
<comment type="caution">
    <text evidence="1">The sequence shown here is derived from an EMBL/GenBank/DDBJ whole genome shotgun (WGS) entry which is preliminary data.</text>
</comment>